<protein>
    <submittedName>
        <fullName evidence="1">Uncharacterized protein</fullName>
    </submittedName>
</protein>
<reference evidence="1" key="1">
    <citation type="journal article" date="2020" name="Nature">
        <title>Giant virus diversity and host interactions through global metagenomics.</title>
        <authorList>
            <person name="Schulz F."/>
            <person name="Roux S."/>
            <person name="Paez-Espino D."/>
            <person name="Jungbluth S."/>
            <person name="Walsh D.A."/>
            <person name="Denef V.J."/>
            <person name="McMahon K.D."/>
            <person name="Konstantinidis K.T."/>
            <person name="Eloe-Fadrosh E.A."/>
            <person name="Kyrpides N.C."/>
            <person name="Woyke T."/>
        </authorList>
    </citation>
    <scope>NUCLEOTIDE SEQUENCE</scope>
    <source>
        <strain evidence="1">GVMAG-M-3300020192-26</strain>
    </source>
</reference>
<evidence type="ECO:0000313" key="1">
    <source>
        <dbReference type="EMBL" id="QHT00612.1"/>
    </source>
</evidence>
<name>A0A6C0C939_9ZZZZ</name>
<dbReference type="AlphaFoldDB" id="A0A6C0C939"/>
<organism evidence="1">
    <name type="scientific">viral metagenome</name>
    <dbReference type="NCBI Taxonomy" id="1070528"/>
    <lineage>
        <taxon>unclassified sequences</taxon>
        <taxon>metagenomes</taxon>
        <taxon>organismal metagenomes</taxon>
    </lineage>
</organism>
<proteinExistence type="predicted"/>
<dbReference type="EMBL" id="MN739357">
    <property type="protein sequence ID" value="QHT00612.1"/>
    <property type="molecule type" value="Genomic_DNA"/>
</dbReference>
<accession>A0A6C0C939</accession>
<sequence>MNIDLEKGVDNLLIHGNIDILNLLLRDGCVDISFMIERAKPIYAARDDIDRTVLMDLFDDFALIDSGFAQIFLELLFRSTGYNYSTFAKLPIDVVKKLMSYGAVIPSEANYLSKLPYDDFIEQIELTNMKIDFELEAECIKFSTIEVLKWVRKNSCESADIITKLFLTISNYRTDEKRRFYFDEAKNDNHLTDDLIMAIIYKRAHDFEATLNDHIINEELSFFIILYFQDLTMHAEKPLQKMLFKSLHPNVKKYIGSNIHEYFHKINEINTSSTNFLNWLTETYETFCENVGKSARTLLDYAESNFVLQT</sequence>